<name>A0ABU2M991_9ACTN</name>
<keyword evidence="2" id="KW-1185">Reference proteome</keyword>
<protein>
    <submittedName>
        <fullName evidence="1">FXSXX-COOH protein</fullName>
    </submittedName>
</protein>
<evidence type="ECO:0000313" key="1">
    <source>
        <dbReference type="EMBL" id="MDT0329238.1"/>
    </source>
</evidence>
<reference evidence="2" key="1">
    <citation type="submission" date="2023-07" db="EMBL/GenBank/DDBJ databases">
        <title>30 novel species of actinomycetes from the DSMZ collection.</title>
        <authorList>
            <person name="Nouioui I."/>
        </authorList>
    </citation>
    <scope>NUCLEOTIDE SEQUENCE [LARGE SCALE GENOMIC DNA]</scope>
    <source>
        <strain evidence="2">DSM 44743</strain>
    </source>
</reference>
<dbReference type="RefSeq" id="WP_311511900.1">
    <property type="nucleotide sequence ID" value="NZ_JAVREP010000007.1"/>
</dbReference>
<dbReference type="Proteomes" id="UP001183390">
    <property type="component" value="Unassembled WGS sequence"/>
</dbReference>
<proteinExistence type="predicted"/>
<organism evidence="1 2">
    <name type="scientific">Nocardiopsis lambiniae</name>
    <dbReference type="NCBI Taxonomy" id="3075539"/>
    <lineage>
        <taxon>Bacteria</taxon>
        <taxon>Bacillati</taxon>
        <taxon>Actinomycetota</taxon>
        <taxon>Actinomycetes</taxon>
        <taxon>Streptosporangiales</taxon>
        <taxon>Nocardiopsidaceae</taxon>
        <taxon>Nocardiopsis</taxon>
    </lineage>
</organism>
<accession>A0ABU2M991</accession>
<evidence type="ECO:0000313" key="2">
    <source>
        <dbReference type="Proteomes" id="UP001183390"/>
    </source>
</evidence>
<comment type="caution">
    <text evidence="1">The sequence shown here is derived from an EMBL/GenBank/DDBJ whole genome shotgun (WGS) entry which is preliminary data.</text>
</comment>
<sequence length="59" mass="5862">MTAVQHGGDLALVSLEGLSLRDLECFGESVIIGALGSVLGAGEADGEIVASFANEGDKA</sequence>
<dbReference type="EMBL" id="JAVREP010000007">
    <property type="protein sequence ID" value="MDT0329238.1"/>
    <property type="molecule type" value="Genomic_DNA"/>
</dbReference>
<gene>
    <name evidence="1" type="ORF">RM479_12530</name>
</gene>